<dbReference type="OrthoDB" id="439808at2759"/>
<dbReference type="CDD" id="cd00590">
    <property type="entry name" value="RRM_SF"/>
    <property type="match status" value="2"/>
</dbReference>
<feature type="region of interest" description="Disordered" evidence="5">
    <location>
        <begin position="105"/>
        <end position="151"/>
    </location>
</feature>
<keyword evidence="2 4" id="KW-0694">RNA-binding</keyword>
<feature type="region of interest" description="Disordered" evidence="5">
    <location>
        <begin position="265"/>
        <end position="290"/>
    </location>
</feature>
<feature type="compositionally biased region" description="Low complexity" evidence="5">
    <location>
        <begin position="849"/>
        <end position="864"/>
    </location>
</feature>
<accession>A0A7J6VH14</accession>
<comment type="subcellular location">
    <subcellularLocation>
        <location evidence="1">Nucleus</location>
    </subcellularLocation>
</comment>
<dbReference type="EMBL" id="JABWDY010033390">
    <property type="protein sequence ID" value="KAF5183460.1"/>
    <property type="molecule type" value="Genomic_DNA"/>
</dbReference>
<feature type="region of interest" description="Disordered" evidence="5">
    <location>
        <begin position="717"/>
        <end position="805"/>
    </location>
</feature>
<name>A0A7J6VH14_THATH</name>
<dbReference type="Proteomes" id="UP000554482">
    <property type="component" value="Unassembled WGS sequence"/>
</dbReference>
<feature type="domain" description="RRM" evidence="6">
    <location>
        <begin position="157"/>
        <end position="230"/>
    </location>
</feature>
<feature type="region of interest" description="Disordered" evidence="5">
    <location>
        <begin position="822"/>
        <end position="864"/>
    </location>
</feature>
<dbReference type="AlphaFoldDB" id="A0A7J6VH14"/>
<feature type="domain" description="RRM" evidence="6">
    <location>
        <begin position="28"/>
        <end position="100"/>
    </location>
</feature>
<feature type="compositionally biased region" description="Basic and acidic residues" evidence="5">
    <location>
        <begin position="1"/>
        <end position="16"/>
    </location>
</feature>
<feature type="compositionally biased region" description="Polar residues" evidence="5">
    <location>
        <begin position="771"/>
        <end position="783"/>
    </location>
</feature>
<feature type="region of interest" description="Disordered" evidence="5">
    <location>
        <begin position="329"/>
        <end position="361"/>
    </location>
</feature>
<feature type="compositionally biased region" description="Polar residues" evidence="5">
    <location>
        <begin position="721"/>
        <end position="755"/>
    </location>
</feature>
<feature type="compositionally biased region" description="Polar residues" evidence="5">
    <location>
        <begin position="281"/>
        <end position="290"/>
    </location>
</feature>
<dbReference type="PANTHER" id="PTHR23189">
    <property type="entry name" value="RNA RECOGNITION MOTIF-CONTAINING"/>
    <property type="match status" value="1"/>
</dbReference>
<evidence type="ECO:0000256" key="2">
    <source>
        <dbReference type="ARBA" id="ARBA00022884"/>
    </source>
</evidence>
<keyword evidence="8" id="KW-1185">Reference proteome</keyword>
<evidence type="ECO:0000256" key="4">
    <source>
        <dbReference type="PROSITE-ProRule" id="PRU00176"/>
    </source>
</evidence>
<dbReference type="FunFam" id="3.30.70.330:FF:000522">
    <property type="entry name" value="RNA recognition motif (RRM)-containing protein"/>
    <property type="match status" value="1"/>
</dbReference>
<reference evidence="7 8" key="1">
    <citation type="submission" date="2020-06" db="EMBL/GenBank/DDBJ databases">
        <title>Transcriptomic and genomic resources for Thalictrum thalictroides and T. hernandezii: Facilitating candidate gene discovery in an emerging model plant lineage.</title>
        <authorList>
            <person name="Arias T."/>
            <person name="Riano-Pachon D.M."/>
            <person name="Di Stilio V.S."/>
        </authorList>
    </citation>
    <scope>NUCLEOTIDE SEQUENCE [LARGE SCALE GENOMIC DNA]</scope>
    <source>
        <strain evidence="8">cv. WT478/WT964</strain>
        <tissue evidence="7">Leaves</tissue>
    </source>
</reference>
<feature type="compositionally biased region" description="Polar residues" evidence="5">
    <location>
        <begin position="839"/>
        <end position="848"/>
    </location>
</feature>
<dbReference type="SMART" id="SM00360">
    <property type="entry name" value="RRM"/>
    <property type="match status" value="2"/>
</dbReference>
<evidence type="ECO:0000256" key="3">
    <source>
        <dbReference type="ARBA" id="ARBA00023242"/>
    </source>
</evidence>
<dbReference type="GO" id="GO:0003723">
    <property type="term" value="F:RNA binding"/>
    <property type="evidence" value="ECO:0007669"/>
    <property type="project" value="UniProtKB-UniRule"/>
</dbReference>
<gene>
    <name evidence="7" type="ORF">FRX31_026953</name>
</gene>
<dbReference type="Pfam" id="PF07744">
    <property type="entry name" value="SPOC"/>
    <property type="match status" value="1"/>
</dbReference>
<evidence type="ECO:0000313" key="7">
    <source>
        <dbReference type="EMBL" id="KAF5183460.1"/>
    </source>
</evidence>
<proteinExistence type="predicted"/>
<feature type="compositionally biased region" description="Basic and acidic residues" evidence="5">
    <location>
        <begin position="335"/>
        <end position="347"/>
    </location>
</feature>
<feature type="region of interest" description="Disordered" evidence="5">
    <location>
        <begin position="631"/>
        <end position="679"/>
    </location>
</feature>
<keyword evidence="3" id="KW-0539">Nucleus</keyword>
<dbReference type="InterPro" id="IPR000504">
    <property type="entry name" value="RRM_dom"/>
</dbReference>
<dbReference type="InterPro" id="IPR012677">
    <property type="entry name" value="Nucleotide-bd_a/b_plait_sf"/>
</dbReference>
<protein>
    <submittedName>
        <fullName evidence="7">Flowering time control protein FPA</fullName>
    </submittedName>
</protein>
<feature type="compositionally biased region" description="Polar residues" evidence="5">
    <location>
        <begin position="822"/>
        <end position="832"/>
    </location>
</feature>
<organism evidence="7 8">
    <name type="scientific">Thalictrum thalictroides</name>
    <name type="common">Rue-anemone</name>
    <name type="synonym">Anemone thalictroides</name>
    <dbReference type="NCBI Taxonomy" id="46969"/>
    <lineage>
        <taxon>Eukaryota</taxon>
        <taxon>Viridiplantae</taxon>
        <taxon>Streptophyta</taxon>
        <taxon>Embryophyta</taxon>
        <taxon>Tracheophyta</taxon>
        <taxon>Spermatophyta</taxon>
        <taxon>Magnoliopsida</taxon>
        <taxon>Ranunculales</taxon>
        <taxon>Ranunculaceae</taxon>
        <taxon>Thalictroideae</taxon>
        <taxon>Thalictrum</taxon>
    </lineage>
</organism>
<evidence type="ECO:0000256" key="1">
    <source>
        <dbReference type="ARBA" id="ARBA00004123"/>
    </source>
</evidence>
<evidence type="ECO:0000313" key="8">
    <source>
        <dbReference type="Proteomes" id="UP000554482"/>
    </source>
</evidence>
<feature type="region of interest" description="Disordered" evidence="5">
    <location>
        <begin position="374"/>
        <end position="400"/>
    </location>
</feature>
<feature type="compositionally biased region" description="Basic and acidic residues" evidence="5">
    <location>
        <begin position="105"/>
        <end position="122"/>
    </location>
</feature>
<sequence>MIERDRRERHRRDYSPRPEVGGGRPPSRHLWIGNLSHHIPESALSEQCLRFGELESIAFQPGRSYAFVNYRKEEDAIIAMRALQGFVLAGLPLKIEFAKAERSLPSSRDEYQQRRDERRSVEHVPPFQRDMRARPTSPETLYSDKSRMGDKNAEPSEVLWIGFPSFLNVDEMLLRKSFSPYGEIEKITAFPGRSYAFVQFRNLAAACRAKEALQGKLFNNPRVSICFAKSEMNSHEQGRNSMNPPFSPHFKSNGHPGLPMEFRQDRNFGNSVGEPYRESPRFSSDLESGDSSFGFNRQAPAWTGGSGSFEAMNFQGQRSQLGLTEDVYEHQISPSRERGPPRHDFSPGRRPRKNPFYEDLSGMQNNYVFQEAKKQRTGPFPPDNELPEYPFSNSAQDKHHSGLSMTFPNLPEHGSFEQRFGSGPLNHNRVTDRPMNMAHLHDERSDNWNAPFDRFDGSGPLPTNPPKLRISTEPHLSPLKGEWKWEGTIAKGGTPVCRARCFPVGKVLDVMLPTFLDCTARTGLDMLAKHFYQAASSWVVFFVPESDADITLYNEFMDYLGQKKRVAVAKLGEKTTLFLVPPSDFSEKVLKVPGKLSISGVILRFQDVNSEFGSLNQPLEAMDSKLPSFQEDASYLKPPSTDLRASSWGPNQSYPNQSYTNISAEPSSNSFPNQRKPEFDDLPFMGNIPGSSFSAPLPGSTHMTARGPDALNDSRYYHPPQHQQTQFSSNWSHDMPNSNLGTGNLPPQISSNAAVHSSHLKPGILHEANPSHVNPGNSDTSLAGTKKFSHHETKPQVPTSVPVPSLQPDQLAQLATLLVQRQQPGSGTVSSSEEGHKLSLNQRDNSYPSSQMSSQNQASSNASTVQLGQVQQLLQQKLNAPAVSQTSSADSLMGALQSQVNQSLHSGSAQEEGNPHTRLQATLQLAATLLQQIQHQAKGSDQR</sequence>
<dbReference type="SUPFAM" id="SSF54928">
    <property type="entry name" value="RNA-binding domain, RBD"/>
    <property type="match status" value="2"/>
</dbReference>
<feature type="region of interest" description="Disordered" evidence="5">
    <location>
        <begin position="1"/>
        <end position="26"/>
    </location>
</feature>
<dbReference type="Gene3D" id="3.30.70.330">
    <property type="match status" value="2"/>
</dbReference>
<evidence type="ECO:0000256" key="5">
    <source>
        <dbReference type="SAM" id="MobiDB-lite"/>
    </source>
</evidence>
<dbReference type="CDD" id="cd21546">
    <property type="entry name" value="SPOC_FPA-like"/>
    <property type="match status" value="1"/>
</dbReference>
<evidence type="ECO:0000259" key="6">
    <source>
        <dbReference type="PROSITE" id="PS50102"/>
    </source>
</evidence>
<feature type="compositionally biased region" description="Polar residues" evidence="5">
    <location>
        <begin position="648"/>
        <end position="673"/>
    </location>
</feature>
<comment type="caution">
    <text evidence="7">The sequence shown here is derived from an EMBL/GenBank/DDBJ whole genome shotgun (WGS) entry which is preliminary data.</text>
</comment>
<dbReference type="GO" id="GO:0005634">
    <property type="term" value="C:nucleus"/>
    <property type="evidence" value="ECO:0007669"/>
    <property type="project" value="UniProtKB-SubCell"/>
</dbReference>
<dbReference type="InterPro" id="IPR012921">
    <property type="entry name" value="SPOC_C"/>
</dbReference>
<dbReference type="InterPro" id="IPR035979">
    <property type="entry name" value="RBD_domain_sf"/>
</dbReference>
<dbReference type="Pfam" id="PF00076">
    <property type="entry name" value="RRM_1"/>
    <property type="match status" value="2"/>
</dbReference>
<feature type="compositionally biased region" description="Basic and acidic residues" evidence="5">
    <location>
        <begin position="142"/>
        <end position="151"/>
    </location>
</feature>
<dbReference type="PROSITE" id="PS50102">
    <property type="entry name" value="RRM"/>
    <property type="match status" value="2"/>
</dbReference>